<reference evidence="6" key="2">
    <citation type="submission" date="2017-05" db="EMBL/GenBank/DDBJ databases">
        <authorList>
            <person name="Papadimitriou K."/>
        </authorList>
    </citation>
    <scope>NUCLEOTIDE SEQUENCE [LARGE SCALE GENOMIC DNA]</scope>
    <source>
        <strain evidence="6">ACA-DC 3411</strain>
    </source>
</reference>
<dbReference type="SUPFAM" id="SSF52833">
    <property type="entry name" value="Thioredoxin-like"/>
    <property type="match status" value="1"/>
</dbReference>
<dbReference type="PROSITE" id="PS51353">
    <property type="entry name" value="ARSC"/>
    <property type="match status" value="1"/>
</dbReference>
<protein>
    <submittedName>
        <fullName evidence="5">Arsenate reductase and related proteins, glutaredoxin family</fullName>
    </submittedName>
    <submittedName>
        <fullName evidence="4">Regulatory protein Spx</fullName>
    </submittedName>
</protein>
<evidence type="ECO:0000256" key="2">
    <source>
        <dbReference type="ARBA" id="ARBA00023284"/>
    </source>
</evidence>
<evidence type="ECO:0000313" key="4">
    <source>
        <dbReference type="EMBL" id="GEO73251.1"/>
    </source>
</evidence>
<keyword evidence="7" id="KW-1185">Reference proteome</keyword>
<reference evidence="4 7" key="3">
    <citation type="submission" date="2019-07" db="EMBL/GenBank/DDBJ databases">
        <title>Whole genome shotgun sequence of Lactobacillus zymae NBRC 107157.</title>
        <authorList>
            <person name="Hosoyama A."/>
            <person name="Uohara A."/>
            <person name="Ohji S."/>
            <person name="Ichikawa N."/>
        </authorList>
    </citation>
    <scope>NUCLEOTIDE SEQUENCE [LARGE SCALE GENOMIC DNA]</scope>
    <source>
        <strain evidence="4 7">NBRC 107157</strain>
    </source>
</reference>
<evidence type="ECO:0000256" key="1">
    <source>
        <dbReference type="ARBA" id="ARBA00023157"/>
    </source>
</evidence>
<dbReference type="InterPro" id="IPR006660">
    <property type="entry name" value="Arsenate_reductase-like"/>
</dbReference>
<organism evidence="5 6">
    <name type="scientific">Levilactobacillus zymae</name>
    <dbReference type="NCBI Taxonomy" id="267363"/>
    <lineage>
        <taxon>Bacteria</taxon>
        <taxon>Bacillati</taxon>
        <taxon>Bacillota</taxon>
        <taxon>Bacilli</taxon>
        <taxon>Lactobacillales</taxon>
        <taxon>Lactobacillaceae</taxon>
        <taxon>Levilactobacillus</taxon>
    </lineage>
</organism>
<dbReference type="KEGG" id="lzy:LZ3411_1511"/>
<gene>
    <name evidence="4" type="primary">arsC_2</name>
    <name evidence="5" type="ORF">LZ3411_1511</name>
    <name evidence="4" type="ORF">LZY01_24190</name>
</gene>
<evidence type="ECO:0000313" key="5">
    <source>
        <dbReference type="EMBL" id="SMS14561.1"/>
    </source>
</evidence>
<dbReference type="Proteomes" id="UP000321794">
    <property type="component" value="Unassembled WGS sequence"/>
</dbReference>
<evidence type="ECO:0000256" key="3">
    <source>
        <dbReference type="PROSITE-ProRule" id="PRU01282"/>
    </source>
</evidence>
<comment type="similarity">
    <text evidence="3">Belongs to the ArsC family.</text>
</comment>
<dbReference type="PANTHER" id="PTHR30041:SF7">
    <property type="entry name" value="GLOBAL TRANSCRIPTIONAL REGULATOR SPX"/>
    <property type="match status" value="1"/>
</dbReference>
<dbReference type="NCBIfam" id="TIGR01617">
    <property type="entry name" value="arsC_related"/>
    <property type="match status" value="1"/>
</dbReference>
<dbReference type="PANTHER" id="PTHR30041">
    <property type="entry name" value="ARSENATE REDUCTASE"/>
    <property type="match status" value="1"/>
</dbReference>
<reference evidence="5" key="1">
    <citation type="submission" date="2017-05" db="EMBL/GenBank/DDBJ databases">
        <authorList>
            <person name="Song R."/>
            <person name="Chenine A.L."/>
            <person name="Ruprecht R.M."/>
        </authorList>
    </citation>
    <scope>NUCLEOTIDE SEQUENCE</scope>
    <source>
        <strain evidence="5">ACA-DC 3411</strain>
    </source>
</reference>
<dbReference type="OrthoDB" id="9794155at2"/>
<name>A0A1Y6JZI9_9LACO</name>
<sequence>MTVILYTTPSCSSCRKARHWLEDHGIAYREQNMLTAPLTIADIKAILRLTEEGTAEIISTRSKAYQDLDGTLDDLPLQTLYDLILKHPTLLRRPIIRDDRRLQVGYNDEEIRRFLPRQIRELARHRARKRAEG</sequence>
<accession>A0A1Y6JZI9</accession>
<keyword evidence="1" id="KW-1015">Disulfide bond</keyword>
<dbReference type="EMBL" id="BJZK01000045">
    <property type="protein sequence ID" value="GEO73251.1"/>
    <property type="molecule type" value="Genomic_DNA"/>
</dbReference>
<evidence type="ECO:0000313" key="6">
    <source>
        <dbReference type="Proteomes" id="UP000195412"/>
    </source>
</evidence>
<dbReference type="CDD" id="cd03032">
    <property type="entry name" value="ArsC_Spx"/>
    <property type="match status" value="1"/>
</dbReference>
<dbReference type="Proteomes" id="UP000195412">
    <property type="component" value="Chromosome I"/>
</dbReference>
<dbReference type="InterPro" id="IPR006504">
    <property type="entry name" value="Tscrpt_reg_Spx/MgsR"/>
</dbReference>
<dbReference type="AlphaFoldDB" id="A0A1Y6JZI9"/>
<dbReference type="Gene3D" id="3.40.30.10">
    <property type="entry name" value="Glutaredoxin"/>
    <property type="match status" value="1"/>
</dbReference>
<dbReference type="NCBIfam" id="NF009210">
    <property type="entry name" value="PRK12559.1"/>
    <property type="match status" value="1"/>
</dbReference>
<keyword evidence="2" id="KW-0676">Redox-active center</keyword>
<evidence type="ECO:0000313" key="7">
    <source>
        <dbReference type="Proteomes" id="UP000321794"/>
    </source>
</evidence>
<dbReference type="InterPro" id="IPR036249">
    <property type="entry name" value="Thioredoxin-like_sf"/>
</dbReference>
<dbReference type="EMBL" id="LT854705">
    <property type="protein sequence ID" value="SMS14561.1"/>
    <property type="molecule type" value="Genomic_DNA"/>
</dbReference>
<dbReference type="Pfam" id="PF03960">
    <property type="entry name" value="ArsC"/>
    <property type="match status" value="1"/>
</dbReference>
<dbReference type="RefSeq" id="WP_057734432.1">
    <property type="nucleotide sequence ID" value="NZ_BJZK01000045.1"/>
</dbReference>
<dbReference type="NCBIfam" id="NF002459">
    <property type="entry name" value="PRK01655.1"/>
    <property type="match status" value="1"/>
</dbReference>
<proteinExistence type="inferred from homology"/>